<keyword evidence="2" id="KW-1185">Reference proteome</keyword>
<name>A0A6P1MAC3_9BACT</name>
<dbReference type="RefSeq" id="WP_160628686.1">
    <property type="nucleotide sequence ID" value="NZ_CP047593.1"/>
</dbReference>
<organism evidence="1 2">
    <name type="scientific">Tichowtungia aerotolerans</name>
    <dbReference type="NCBI Taxonomy" id="2697043"/>
    <lineage>
        <taxon>Bacteria</taxon>
        <taxon>Pseudomonadati</taxon>
        <taxon>Kiritimatiellota</taxon>
        <taxon>Tichowtungiia</taxon>
        <taxon>Tichowtungiales</taxon>
        <taxon>Tichowtungiaceae</taxon>
        <taxon>Tichowtungia</taxon>
    </lineage>
</organism>
<evidence type="ECO:0000313" key="2">
    <source>
        <dbReference type="Proteomes" id="UP000464954"/>
    </source>
</evidence>
<reference evidence="1 2" key="1">
    <citation type="submission" date="2020-01" db="EMBL/GenBank/DDBJ databases">
        <title>Ponticoccus aerotolerans gen. nov., sp. nov., an anaerobic bacterium and proposal of Ponticoccusceae fam. nov., Ponticoccusles ord. nov. and Ponticoccuse classis nov. in the phylum Kiritimatiellaeota.</title>
        <authorList>
            <person name="Zhou L.Y."/>
            <person name="Du Z.J."/>
        </authorList>
    </citation>
    <scope>NUCLEOTIDE SEQUENCE [LARGE SCALE GENOMIC DNA]</scope>
    <source>
        <strain evidence="1 2">S-5007</strain>
    </source>
</reference>
<dbReference type="AlphaFoldDB" id="A0A6P1MAC3"/>
<proteinExistence type="predicted"/>
<evidence type="ECO:0000313" key="1">
    <source>
        <dbReference type="EMBL" id="QHI69504.1"/>
    </source>
</evidence>
<sequence length="128" mass="14646">MNQTDPSEILKDILNRDLRYAEEAYAFIRAGLDFTVRRLDKPRHVDGRELLDGIREFALKEFGPMSKTVLAGWGITCTEDVGEIVFNMVETGLLGKTDEDSREDFANGYDFEDAFRRPFLPAEHHSMS</sequence>
<dbReference type="KEGG" id="taer:GT409_08565"/>
<dbReference type="NCBIfam" id="TIGR04138">
    <property type="entry name" value="Plancto_Ver_chp"/>
    <property type="match status" value="1"/>
</dbReference>
<protein>
    <submittedName>
        <fullName evidence="1">Uncharacterized protein</fullName>
    </submittedName>
</protein>
<gene>
    <name evidence="1" type="ORF">GT409_08565</name>
</gene>
<accession>A0A6P1MAC3</accession>
<dbReference type="InterPro" id="IPR026406">
    <property type="entry name" value="Ver/Plancto_CHP"/>
</dbReference>
<dbReference type="EMBL" id="CP047593">
    <property type="protein sequence ID" value="QHI69504.1"/>
    <property type="molecule type" value="Genomic_DNA"/>
</dbReference>
<dbReference type="Proteomes" id="UP000464954">
    <property type="component" value="Chromosome"/>
</dbReference>